<reference evidence="2" key="1">
    <citation type="submission" date="2012-06" db="EMBL/GenBank/DDBJ databases">
        <title>Short 5' UTR of Entamoeba genes.</title>
        <authorList>
            <person name="Hiranuka K."/>
            <person name="Kumagai M."/>
            <person name="Wakaguri H."/>
            <person name="Suzuki Y."/>
            <person name="Sugano S."/>
            <person name="Watanabe J."/>
            <person name="Makioka A."/>
        </authorList>
    </citation>
    <scope>NUCLEOTIDE SEQUENCE</scope>
    <source>
        <strain evidence="2">IP1</strain>
    </source>
</reference>
<feature type="transmembrane region" description="Helical" evidence="1">
    <location>
        <begin position="6"/>
        <end position="29"/>
    </location>
</feature>
<organism evidence="2">
    <name type="scientific">Entamoeba invadens</name>
    <dbReference type="NCBI Taxonomy" id="33085"/>
    <lineage>
        <taxon>Eukaryota</taxon>
        <taxon>Amoebozoa</taxon>
        <taxon>Evosea</taxon>
        <taxon>Archamoebae</taxon>
        <taxon>Mastigamoebida</taxon>
        <taxon>Entamoebidae</taxon>
        <taxon>Entamoeba</taxon>
    </lineage>
</organism>
<dbReference type="EMBL" id="AK423309">
    <property type="protein sequence ID" value="BAN41730.1"/>
    <property type="molecule type" value="mRNA"/>
</dbReference>
<keyword evidence="1" id="KW-0812">Transmembrane</keyword>
<dbReference type="OMA" id="TMDLVFN"/>
<evidence type="ECO:0000313" key="2">
    <source>
        <dbReference type="EMBL" id="BAN41730.1"/>
    </source>
</evidence>
<keyword evidence="1" id="KW-1133">Transmembrane helix</keyword>
<name>S0B1Q5_ENTIV</name>
<accession>S0B1Q5</accession>
<sequence length="281" mass="31930">MQSNQHHASVIYLLCVFVLVSFGLVTILYSYQQNLLQHVDAQTSASLRDMPIDGFAYYKGGYKTFKPNVTIGSGVCTLSDNQLQQVIDVLSQQRGNLFFRQFVPFYEDADNNIVYGDTTLQLTGKFNIEMYAGCTIEKGTFNDTFLRVDEKNGTVQALRCYLIVKNWIHNDIEGWRNLVKRGLLEAKNGTLELKDFHNLNTMALVYSNDVRPNFYGVIRGGGDHFITVKGVSFEEQTQKFQIMILLNVFLMVYFVQSWIVMASDSNEMSPTSFISIAVLPL</sequence>
<protein>
    <submittedName>
        <fullName evidence="2">Uncharacterized protein</fullName>
    </submittedName>
</protein>
<evidence type="ECO:0000256" key="1">
    <source>
        <dbReference type="SAM" id="Phobius"/>
    </source>
</evidence>
<dbReference type="AlphaFoldDB" id="S0B1Q5"/>
<feature type="transmembrane region" description="Helical" evidence="1">
    <location>
        <begin position="242"/>
        <end position="261"/>
    </location>
</feature>
<proteinExistence type="evidence at transcript level"/>
<keyword evidence="1" id="KW-0472">Membrane</keyword>
<dbReference type="VEuPathDB" id="AmoebaDB:EIN_052340"/>